<name>A0ABW6WGV2_9ACTN</name>
<dbReference type="InterPro" id="IPR017853">
    <property type="entry name" value="GH"/>
</dbReference>
<protein>
    <submittedName>
        <fullName evidence="2">Uncharacterized protein</fullName>
    </submittedName>
</protein>
<comment type="caution">
    <text evidence="2">The sequence shown here is derived from an EMBL/GenBank/DDBJ whole genome shotgun (WGS) entry which is preliminary data.</text>
</comment>
<dbReference type="Proteomes" id="UP001602245">
    <property type="component" value="Unassembled WGS sequence"/>
</dbReference>
<proteinExistence type="predicted"/>
<evidence type="ECO:0000313" key="2">
    <source>
        <dbReference type="EMBL" id="MFF5292489.1"/>
    </source>
</evidence>
<evidence type="ECO:0000313" key="3">
    <source>
        <dbReference type="Proteomes" id="UP001602245"/>
    </source>
</evidence>
<feature type="region of interest" description="Disordered" evidence="1">
    <location>
        <begin position="1"/>
        <end position="23"/>
    </location>
</feature>
<reference evidence="2 3" key="1">
    <citation type="submission" date="2024-10" db="EMBL/GenBank/DDBJ databases">
        <title>The Natural Products Discovery Center: Release of the First 8490 Sequenced Strains for Exploring Actinobacteria Biosynthetic Diversity.</title>
        <authorList>
            <person name="Kalkreuter E."/>
            <person name="Kautsar S.A."/>
            <person name="Yang D."/>
            <person name="Bader C.D."/>
            <person name="Teijaro C.N."/>
            <person name="Fluegel L."/>
            <person name="Davis C.M."/>
            <person name="Simpson J.R."/>
            <person name="Lauterbach L."/>
            <person name="Steele A.D."/>
            <person name="Gui C."/>
            <person name="Meng S."/>
            <person name="Li G."/>
            <person name="Viehrig K."/>
            <person name="Ye F."/>
            <person name="Su P."/>
            <person name="Kiefer A.F."/>
            <person name="Nichols A."/>
            <person name="Cepeda A.J."/>
            <person name="Yan W."/>
            <person name="Fan B."/>
            <person name="Jiang Y."/>
            <person name="Adhikari A."/>
            <person name="Zheng C.-J."/>
            <person name="Schuster L."/>
            <person name="Cowan T.M."/>
            <person name="Smanski M.J."/>
            <person name="Chevrette M.G."/>
            <person name="De Carvalho L.P.S."/>
            <person name="Shen B."/>
        </authorList>
    </citation>
    <scope>NUCLEOTIDE SEQUENCE [LARGE SCALE GENOMIC DNA]</scope>
    <source>
        <strain evidence="2 3">NPDC000087</strain>
    </source>
</reference>
<evidence type="ECO:0000256" key="1">
    <source>
        <dbReference type="SAM" id="MobiDB-lite"/>
    </source>
</evidence>
<feature type="compositionally biased region" description="Polar residues" evidence="1">
    <location>
        <begin position="12"/>
        <end position="23"/>
    </location>
</feature>
<keyword evidence="3" id="KW-1185">Reference proteome</keyword>
<dbReference type="EMBL" id="JBIAZU010000004">
    <property type="protein sequence ID" value="MFF5292489.1"/>
    <property type="molecule type" value="Genomic_DNA"/>
</dbReference>
<organism evidence="2 3">
    <name type="scientific">Paractinoplanes globisporus</name>
    <dbReference type="NCBI Taxonomy" id="113565"/>
    <lineage>
        <taxon>Bacteria</taxon>
        <taxon>Bacillati</taxon>
        <taxon>Actinomycetota</taxon>
        <taxon>Actinomycetes</taxon>
        <taxon>Micromonosporales</taxon>
        <taxon>Micromonosporaceae</taxon>
        <taxon>Paractinoplanes</taxon>
    </lineage>
</organism>
<gene>
    <name evidence="2" type="ORF">ACFY35_23860</name>
</gene>
<dbReference type="SUPFAM" id="SSF51445">
    <property type="entry name" value="(Trans)glycosidases"/>
    <property type="match status" value="1"/>
</dbReference>
<dbReference type="Gene3D" id="3.20.20.80">
    <property type="entry name" value="Glycosidases"/>
    <property type="match status" value="1"/>
</dbReference>
<accession>A0ABW6WGV2</accession>
<sequence length="502" mass="55102">MPRQADGPLAVSTRNPRYFTPTTGPGAGRAVYLTGSHIWNNLHDGMGPGPDGPDEPERMDYDAYLRFLTERGHNFIRLWRWEQVRSQAAGGNYHLNMSPQPWARTGPGTAKDGKPRFDLEQLDEGFFRRLRERVTAAGEAGIYVGVMLFDGWALHLSPPPDHVEGHPFHAGNNVNGVSATSINDLRVLPLDPRVRAIQEAYVRKVVDTLHDLPNVLWEVANESCGGGTVTDEFAGFLGMDKAPSWGDSTDWQYWVIDTVKEHEAARGYDAHPIGITMQFPVAEQTKVNEPLLGSRAEWISPGYDDDIFAHGGHPMAPGAPPSRWYADPPIADGAKVVISDTDHYAPGQGDALWAWKSFLRGHHPILMDYGLIAGLEPGAESPAESGVPPFAHYEPARWAMGDTRRYAERIGLIDMQPRRDLASTGYALANSGSEYLVLEPEGGGAFTVDLPAGSYQVEWFDVTTRETTAADVLSAESEGKIELSSPFPPGPAVVYLRVRDDI</sequence>
<dbReference type="RefSeq" id="WP_020512163.1">
    <property type="nucleotide sequence ID" value="NZ_JBIAZU010000004.1"/>
</dbReference>